<dbReference type="Proteomes" id="UP000015361">
    <property type="component" value="Unassembled WGS sequence"/>
</dbReference>
<evidence type="ECO:0008006" key="3">
    <source>
        <dbReference type="Google" id="ProtNLM"/>
    </source>
</evidence>
<organism evidence="1 2">
    <name type="scientific">Lactococcus lactis subsp. lactis A12</name>
    <dbReference type="NCBI Taxonomy" id="1137134"/>
    <lineage>
        <taxon>Bacteria</taxon>
        <taxon>Bacillati</taxon>
        <taxon>Bacillota</taxon>
        <taxon>Bacilli</taxon>
        <taxon>Lactobacillales</taxon>
        <taxon>Streptococcaceae</taxon>
        <taxon>Lactococcus</taxon>
    </lineage>
</organism>
<comment type="caution">
    <text evidence="1">The sequence shown here is derived from an EMBL/GenBank/DDBJ whole genome shotgun (WGS) entry which is preliminary data.</text>
</comment>
<evidence type="ECO:0000313" key="1">
    <source>
        <dbReference type="EMBL" id="CDG03706.1"/>
    </source>
</evidence>
<reference evidence="1 2" key="1">
    <citation type="journal article" date="2013" name="Appl. Environ. Microbiol.">
        <title>The Carbohydrate Metabolism Signature of Lactococcus lactis Strain A12 Reveals Its Sourdough Ecosystem Origin.</title>
        <authorList>
            <person name="Passerini D."/>
            <person name="Coddeville M."/>
            <person name="Le Bourgeois P."/>
            <person name="Loubiere P."/>
            <person name="Ritzenthaler P."/>
            <person name="Fontagne-Faucher C."/>
            <person name="Daveran-Mingot M.L."/>
            <person name="Cocaign-Bousquet M."/>
        </authorList>
    </citation>
    <scope>NUCLEOTIDE SEQUENCE [LARGE SCALE GENOMIC DNA]</scope>
    <source>
        <strain evidence="1 2">A12</strain>
    </source>
</reference>
<proteinExistence type="predicted"/>
<dbReference type="EMBL" id="CBLU010000005">
    <property type="protein sequence ID" value="CDG03706.1"/>
    <property type="molecule type" value="Genomic_DNA"/>
</dbReference>
<name>S6FEL6_LACLL</name>
<protein>
    <recommendedName>
        <fullName evidence="3">Resolvase/invertase-type recombinase catalytic domain-containing protein</fullName>
    </recommendedName>
</protein>
<dbReference type="AlphaFoldDB" id="S6FEL6"/>
<sequence>MQNGQVKNFVVADISRSGRDYLKTNEIMDVFLPTHNIHFIIIEYDANLNPKIGNLFSEWQERDQK</sequence>
<gene>
    <name evidence="1" type="ORF">O9U_11160</name>
</gene>
<accession>S6FEL6</accession>
<evidence type="ECO:0000313" key="2">
    <source>
        <dbReference type="Proteomes" id="UP000015361"/>
    </source>
</evidence>